<organism evidence="3 4">
    <name type="scientific">Cymbomonas tetramitiformis</name>
    <dbReference type="NCBI Taxonomy" id="36881"/>
    <lineage>
        <taxon>Eukaryota</taxon>
        <taxon>Viridiplantae</taxon>
        <taxon>Chlorophyta</taxon>
        <taxon>Pyramimonadophyceae</taxon>
        <taxon>Pyramimonadales</taxon>
        <taxon>Pyramimonadaceae</taxon>
        <taxon>Cymbomonas</taxon>
    </lineage>
</organism>
<feature type="coiled-coil region" evidence="1">
    <location>
        <begin position="278"/>
        <end position="310"/>
    </location>
</feature>
<reference evidence="3 4" key="1">
    <citation type="journal article" date="2015" name="Genome Biol. Evol.">
        <title>Comparative Genomics of a Bacterivorous Green Alga Reveals Evolutionary Causalities and Consequences of Phago-Mixotrophic Mode of Nutrition.</title>
        <authorList>
            <person name="Burns J.A."/>
            <person name="Paasch A."/>
            <person name="Narechania A."/>
            <person name="Kim E."/>
        </authorList>
    </citation>
    <scope>NUCLEOTIDE SEQUENCE [LARGE SCALE GENOMIC DNA]</scope>
    <source>
        <strain evidence="3 4">PLY_AMNH</strain>
    </source>
</reference>
<feature type="compositionally biased region" description="Polar residues" evidence="2">
    <location>
        <begin position="80"/>
        <end position="93"/>
    </location>
</feature>
<proteinExistence type="predicted"/>
<feature type="coiled-coil region" evidence="1">
    <location>
        <begin position="135"/>
        <end position="181"/>
    </location>
</feature>
<feature type="region of interest" description="Disordered" evidence="2">
    <location>
        <begin position="80"/>
        <end position="111"/>
    </location>
</feature>
<comment type="caution">
    <text evidence="3">The sequence shown here is derived from an EMBL/GenBank/DDBJ whole genome shotgun (WGS) entry which is preliminary data.</text>
</comment>
<dbReference type="EMBL" id="LGRX02001489">
    <property type="protein sequence ID" value="KAK3286102.1"/>
    <property type="molecule type" value="Genomic_DNA"/>
</dbReference>
<dbReference type="AlphaFoldDB" id="A0AAE0GXE2"/>
<evidence type="ECO:0000256" key="1">
    <source>
        <dbReference type="SAM" id="Coils"/>
    </source>
</evidence>
<protein>
    <submittedName>
        <fullName evidence="3">Uncharacterized protein</fullName>
    </submittedName>
</protein>
<feature type="compositionally biased region" description="Low complexity" evidence="2">
    <location>
        <begin position="204"/>
        <end position="222"/>
    </location>
</feature>
<evidence type="ECO:0000313" key="4">
    <source>
        <dbReference type="Proteomes" id="UP001190700"/>
    </source>
</evidence>
<gene>
    <name evidence="3" type="ORF">CYMTET_6327</name>
</gene>
<accession>A0AAE0GXE2</accession>
<dbReference type="PANTHER" id="PTHR47553:SF1">
    <property type="entry name" value="RING_FYVE_PHD ZINC FINGER SUPERFAMILY PROTEIN"/>
    <property type="match status" value="1"/>
</dbReference>
<dbReference type="PANTHER" id="PTHR47553">
    <property type="entry name" value="MYOSIN-11"/>
    <property type="match status" value="1"/>
</dbReference>
<keyword evidence="1" id="KW-0175">Coiled coil</keyword>
<feature type="region of interest" description="Disordered" evidence="2">
    <location>
        <begin position="183"/>
        <end position="241"/>
    </location>
</feature>
<dbReference type="Proteomes" id="UP001190700">
    <property type="component" value="Unassembled WGS sequence"/>
</dbReference>
<evidence type="ECO:0000256" key="2">
    <source>
        <dbReference type="SAM" id="MobiDB-lite"/>
    </source>
</evidence>
<name>A0AAE0GXE2_9CHLO</name>
<keyword evidence="4" id="KW-1185">Reference proteome</keyword>
<sequence>MDLIYRAHLHVSREPTERWDWMGRGWRGLSAVAGQARAALRRSKELAAVLEQMPISAAGVNSNAPYPESPAAPLDATFASSHASDAPQSTTEPPNLPAKLEGRGGTSANEQAEMPVVDVACGGTDEAGLDGASTWKQLEARAQELKSEAVRLRRDGDDVAARNALRESKILRAQSEALRAQQLGPDMGTVAGGASSLEPPQATPSLLEAPDPSPAPSALLEAGMQDGPHVSTTEETTEASADLASLEPVEMPAMPDAAPVTGGYPRVTHDQSKPIKTVEELEAEAGAMKLQAMELKREGKMAEAREALRKSMLLRQQAEEIAFCGDLMA</sequence>
<evidence type="ECO:0000313" key="3">
    <source>
        <dbReference type="EMBL" id="KAK3286102.1"/>
    </source>
</evidence>